<feature type="region of interest" description="Disordered" evidence="1">
    <location>
        <begin position="431"/>
        <end position="459"/>
    </location>
</feature>
<protein>
    <submittedName>
        <fullName evidence="2">Uncharacterized protein</fullName>
    </submittedName>
</protein>
<feature type="compositionally biased region" description="Polar residues" evidence="1">
    <location>
        <begin position="800"/>
        <end position="811"/>
    </location>
</feature>
<evidence type="ECO:0000313" key="2">
    <source>
        <dbReference type="EMBL" id="EOB03857.1"/>
    </source>
</evidence>
<feature type="region of interest" description="Disordered" evidence="1">
    <location>
        <begin position="136"/>
        <end position="166"/>
    </location>
</feature>
<sequence length="840" mass="91134">MDAAAAPVLLSAKCRKPFSLKGFQHPSSTGMHEPPDYRMFCRGALCAPSWGWPPQDFGSEHRSRECFTLLNVIVCKSEQSRINSQLCNCRRYNPEKCMCSARELQGLFLAASLLHHPSSPSFFVLPSNAETENQVLGSAPCGKPRQSSHSISVAQGGDRAASGRDSRYRHTHEAISKAGCVRARAPVLLSLKASLHMQKMLKICAEALTLGADDDNIVPRDPFGDPWPYLPSSSLCLPPLSWESTKPLSEGHGYGEGIVRAHLNSGHEAHTGECRTGVLIIAVLIKVRISLRTRSRFPLQSTVQAALNTDNTRLIHVGLAQGRGARKSGKRKGSGHAGWMEKAQRAVDGSSACGQVFQNLRVLGQSALRTLTGFLGAALLLVGRALQAPSHPCRVELELTCLFQAPHRGCSGRAGCVGICRTAVMPRRQLSVGPRSTRCEGSGLQQPRGTASAQNAHHVKPNPSQVYEGCATPPLAALGKKPPGFVRSSPSHLLTTVTAGIRLDDWQRVLQEAQVVGADLSMTILCCSAPPSRCMGTGTVRRKHKRGSQPSPPDTGCTGRSWEQWDGFLPERHRSQSRTSEHYRKKFAQQQVAEWRGLASAHPWDLAYGWGNAAGHIFGSASSLLGITSRSCNHQQQFTPFKGNPSNPMVLPCLWDLVELIPGLAFRTGTHPKRQQSPTHMRSLARGVQATRGYGGAQSWVGLIDLHVTLCYNGAPSPNGSSLVCWRRKEDEDGAESWLRDAPRVPRTFGRTRHIHRKCNTGAVAAVRCVSKFLCFMSVPGEEGLQVRGPVHGDGRTASIAPSSTRGSGAQSCHPAARSKLKMRWGNKGGQNWQINGDEK</sequence>
<evidence type="ECO:0000313" key="3">
    <source>
        <dbReference type="Proteomes" id="UP000296049"/>
    </source>
</evidence>
<feature type="region of interest" description="Disordered" evidence="1">
    <location>
        <begin position="537"/>
        <end position="562"/>
    </location>
</feature>
<accession>R0K2M7</accession>
<feature type="compositionally biased region" description="Polar residues" evidence="1">
    <location>
        <begin position="443"/>
        <end position="455"/>
    </location>
</feature>
<dbReference type="Proteomes" id="UP000296049">
    <property type="component" value="Unassembled WGS sequence"/>
</dbReference>
<feature type="region of interest" description="Disordered" evidence="1">
    <location>
        <begin position="787"/>
        <end position="817"/>
    </location>
</feature>
<gene>
    <name evidence="2" type="ORF">Anapl_00064</name>
</gene>
<keyword evidence="3" id="KW-1185">Reference proteome</keyword>
<name>R0K2M7_ANAPL</name>
<evidence type="ECO:0000256" key="1">
    <source>
        <dbReference type="SAM" id="MobiDB-lite"/>
    </source>
</evidence>
<dbReference type="EMBL" id="KB742833">
    <property type="protein sequence ID" value="EOB03857.1"/>
    <property type="molecule type" value="Genomic_DNA"/>
</dbReference>
<reference evidence="3" key="1">
    <citation type="journal article" date="2013" name="Nat. Genet.">
        <title>The duck genome and transcriptome provide insight into an avian influenza virus reservoir species.</title>
        <authorList>
            <person name="Huang Y."/>
            <person name="Li Y."/>
            <person name="Burt D.W."/>
            <person name="Chen H."/>
            <person name="Zhang Y."/>
            <person name="Qian W."/>
            <person name="Kim H."/>
            <person name="Gan S."/>
            <person name="Zhao Y."/>
            <person name="Li J."/>
            <person name="Yi K."/>
            <person name="Feng H."/>
            <person name="Zhu P."/>
            <person name="Li B."/>
            <person name="Liu Q."/>
            <person name="Fairley S."/>
            <person name="Magor K.E."/>
            <person name="Du Z."/>
            <person name="Hu X."/>
            <person name="Goodman L."/>
            <person name="Tafer H."/>
            <person name="Vignal A."/>
            <person name="Lee T."/>
            <person name="Kim K.W."/>
            <person name="Sheng Z."/>
            <person name="An Y."/>
            <person name="Searle S."/>
            <person name="Herrero J."/>
            <person name="Groenen M.A."/>
            <person name="Crooijmans R.P."/>
            <person name="Faraut T."/>
            <person name="Cai Q."/>
            <person name="Webster R.G."/>
            <person name="Aldridge J.R."/>
            <person name="Warren W.C."/>
            <person name="Bartschat S."/>
            <person name="Kehr S."/>
            <person name="Marz M."/>
            <person name="Stadler P.F."/>
            <person name="Smith J."/>
            <person name="Kraus R.H."/>
            <person name="Zhao Y."/>
            <person name="Ren L."/>
            <person name="Fei J."/>
            <person name="Morisson M."/>
            <person name="Kaiser P."/>
            <person name="Griffin D.K."/>
            <person name="Rao M."/>
            <person name="Pitel F."/>
            <person name="Wang J."/>
            <person name="Li N."/>
        </authorList>
    </citation>
    <scope>NUCLEOTIDE SEQUENCE [LARGE SCALE GENOMIC DNA]</scope>
</reference>
<dbReference type="AlphaFoldDB" id="R0K2M7"/>
<organism evidence="2 3">
    <name type="scientific">Anas platyrhynchos</name>
    <name type="common">Mallard</name>
    <name type="synonym">Anas boschas</name>
    <dbReference type="NCBI Taxonomy" id="8839"/>
    <lineage>
        <taxon>Eukaryota</taxon>
        <taxon>Metazoa</taxon>
        <taxon>Chordata</taxon>
        <taxon>Craniata</taxon>
        <taxon>Vertebrata</taxon>
        <taxon>Euteleostomi</taxon>
        <taxon>Archelosauria</taxon>
        <taxon>Archosauria</taxon>
        <taxon>Dinosauria</taxon>
        <taxon>Saurischia</taxon>
        <taxon>Theropoda</taxon>
        <taxon>Coelurosauria</taxon>
        <taxon>Aves</taxon>
        <taxon>Neognathae</taxon>
        <taxon>Galloanserae</taxon>
        <taxon>Anseriformes</taxon>
        <taxon>Anatidae</taxon>
        <taxon>Anatinae</taxon>
        <taxon>Anas</taxon>
    </lineage>
</organism>
<proteinExistence type="predicted"/>